<evidence type="ECO:0000313" key="2">
    <source>
        <dbReference type="EMBL" id="ABK16041.1"/>
    </source>
</evidence>
<dbReference type="KEGG" id="sfu:Sfum_0341"/>
<feature type="region of interest" description="Disordered" evidence="1">
    <location>
        <begin position="56"/>
        <end position="102"/>
    </location>
</feature>
<keyword evidence="3" id="KW-1185">Reference proteome</keyword>
<proteinExistence type="predicted"/>
<feature type="compositionally biased region" description="Low complexity" evidence="1">
    <location>
        <begin position="72"/>
        <end position="87"/>
    </location>
</feature>
<dbReference type="Proteomes" id="UP000001784">
    <property type="component" value="Chromosome"/>
</dbReference>
<dbReference type="HOGENOM" id="CLU_2276069_0_0_7"/>
<accession>A0LF39</accession>
<dbReference type="EMBL" id="CP000478">
    <property type="protein sequence ID" value="ABK16041.1"/>
    <property type="molecule type" value="Genomic_DNA"/>
</dbReference>
<name>A0LF39_SYNFM</name>
<sequence length="102" mass="11028">MRPGDVFIERTLELVEKMISIADEGDRTREDRGCGVLCGVLRDSAFKIRRLAEEERELHARQGPSGPEQPLRGARAPSGRGASARNSGRGKSRGKPAGTASK</sequence>
<dbReference type="STRING" id="335543.Sfum_0341"/>
<dbReference type="eggNOG" id="ENOG50334IH">
    <property type="taxonomic scope" value="Bacteria"/>
</dbReference>
<protein>
    <submittedName>
        <fullName evidence="2">Uncharacterized protein</fullName>
    </submittedName>
</protein>
<evidence type="ECO:0000313" key="3">
    <source>
        <dbReference type="Proteomes" id="UP000001784"/>
    </source>
</evidence>
<gene>
    <name evidence="2" type="ordered locus">Sfum_0341</name>
</gene>
<dbReference type="InParanoid" id="A0LF39"/>
<dbReference type="AlphaFoldDB" id="A0LF39"/>
<evidence type="ECO:0000256" key="1">
    <source>
        <dbReference type="SAM" id="MobiDB-lite"/>
    </source>
</evidence>
<organism evidence="2 3">
    <name type="scientific">Syntrophobacter fumaroxidans (strain DSM 10017 / MPOB)</name>
    <dbReference type="NCBI Taxonomy" id="335543"/>
    <lineage>
        <taxon>Bacteria</taxon>
        <taxon>Pseudomonadati</taxon>
        <taxon>Thermodesulfobacteriota</taxon>
        <taxon>Syntrophobacteria</taxon>
        <taxon>Syntrophobacterales</taxon>
        <taxon>Syntrophobacteraceae</taxon>
        <taxon>Syntrophobacter</taxon>
    </lineage>
</organism>
<dbReference type="RefSeq" id="WP_011697214.1">
    <property type="nucleotide sequence ID" value="NC_008554.1"/>
</dbReference>
<reference evidence="2 3" key="1">
    <citation type="submission" date="2006-10" db="EMBL/GenBank/DDBJ databases">
        <title>Complete sequence of Syntrophobacter fumaroxidans MPOB.</title>
        <authorList>
            <consortium name="US DOE Joint Genome Institute"/>
            <person name="Copeland A."/>
            <person name="Lucas S."/>
            <person name="Lapidus A."/>
            <person name="Barry K."/>
            <person name="Detter J.C."/>
            <person name="Glavina del Rio T."/>
            <person name="Hammon N."/>
            <person name="Israni S."/>
            <person name="Pitluck S."/>
            <person name="Goltsman E.G."/>
            <person name="Martinez M."/>
            <person name="Schmutz J."/>
            <person name="Larimer F."/>
            <person name="Land M."/>
            <person name="Hauser L."/>
            <person name="Kyrpides N."/>
            <person name="Kim E."/>
            <person name="Boone D.R."/>
            <person name="Brockman F."/>
            <person name="Culley D."/>
            <person name="Ferry J."/>
            <person name="Gunsalus R."/>
            <person name="McInerney M.J."/>
            <person name="Morrison M."/>
            <person name="Plugge C."/>
            <person name="Rohlin L."/>
            <person name="Scholten J."/>
            <person name="Sieber J."/>
            <person name="Stams A.J.M."/>
            <person name="Worm P."/>
            <person name="Henstra A.M."/>
            <person name="Richardson P."/>
        </authorList>
    </citation>
    <scope>NUCLEOTIDE SEQUENCE [LARGE SCALE GENOMIC DNA]</scope>
    <source>
        <strain evidence="3">DSM 10017 / MPOB</strain>
    </source>
</reference>